<keyword evidence="1" id="KW-0472">Membrane</keyword>
<evidence type="ECO:0000313" key="5">
    <source>
        <dbReference type="Proteomes" id="UP000233766"/>
    </source>
</evidence>
<name>A0A2N3V8M7_9NOCA</name>
<dbReference type="InterPro" id="IPR058333">
    <property type="entry name" value="DUF8020"/>
</dbReference>
<organism evidence="4 5">
    <name type="scientific">Nocardia fluminea</name>
    <dbReference type="NCBI Taxonomy" id="134984"/>
    <lineage>
        <taxon>Bacteria</taxon>
        <taxon>Bacillati</taxon>
        <taxon>Actinomycetota</taxon>
        <taxon>Actinomycetes</taxon>
        <taxon>Mycobacteriales</taxon>
        <taxon>Nocardiaceae</taxon>
        <taxon>Nocardia</taxon>
    </lineage>
</organism>
<evidence type="ECO:0000256" key="2">
    <source>
        <dbReference type="SAM" id="SignalP"/>
    </source>
</evidence>
<keyword evidence="5" id="KW-1185">Reference proteome</keyword>
<feature type="transmembrane region" description="Helical" evidence="1">
    <location>
        <begin position="147"/>
        <end position="173"/>
    </location>
</feature>
<dbReference type="EMBL" id="PJMW01000002">
    <property type="protein sequence ID" value="PKV77971.1"/>
    <property type="molecule type" value="Genomic_DNA"/>
</dbReference>
<feature type="chain" id="PRO_5014626089" description="DUF8020 domain-containing protein" evidence="2">
    <location>
        <begin position="30"/>
        <end position="208"/>
    </location>
</feature>
<evidence type="ECO:0000256" key="1">
    <source>
        <dbReference type="SAM" id="Phobius"/>
    </source>
</evidence>
<keyword evidence="1" id="KW-1133">Transmembrane helix</keyword>
<evidence type="ECO:0000313" key="4">
    <source>
        <dbReference type="EMBL" id="PKV77971.1"/>
    </source>
</evidence>
<dbReference type="RefSeq" id="WP_101464502.1">
    <property type="nucleotide sequence ID" value="NZ_PJMW01000002.1"/>
</dbReference>
<dbReference type="Proteomes" id="UP000233766">
    <property type="component" value="Unassembled WGS sequence"/>
</dbReference>
<proteinExistence type="predicted"/>
<dbReference type="OrthoDB" id="4545648at2"/>
<accession>A0A2N3V8M7</accession>
<gene>
    <name evidence="4" type="ORF">ATK86_2325</name>
</gene>
<keyword evidence="2" id="KW-0732">Signal</keyword>
<protein>
    <recommendedName>
        <fullName evidence="3">DUF8020 domain-containing protein</fullName>
    </recommendedName>
</protein>
<comment type="caution">
    <text evidence="4">The sequence shown here is derived from an EMBL/GenBank/DDBJ whole genome shotgun (WGS) entry which is preliminary data.</text>
</comment>
<dbReference type="AlphaFoldDB" id="A0A2N3V8M7"/>
<feature type="transmembrane region" description="Helical" evidence="1">
    <location>
        <begin position="185"/>
        <end position="203"/>
    </location>
</feature>
<keyword evidence="1" id="KW-0812">Transmembrane</keyword>
<feature type="domain" description="DUF8020" evidence="3">
    <location>
        <begin position="49"/>
        <end position="120"/>
    </location>
</feature>
<sequence length="208" mass="20901">MFQHKVVRRALAAALPVAVAVSVAGVASADVDQQTRYAAGLSSAAEGFRTTVAPDLRTVSASVDEGRFLLAPDLGRVVVESATGEPIGEIPTSFTTVSGNVIAMATEIAADGRSMKVTPRPTAAASDELKTIATSPTAQFPDPVQNAAAIGAGIGALIAAVVCIPMITTMILYLPCVGLVGLPNALVGALIGAVVGVAAPHIIPQVLP</sequence>
<evidence type="ECO:0000259" key="3">
    <source>
        <dbReference type="Pfam" id="PF26059"/>
    </source>
</evidence>
<feature type="signal peptide" evidence="2">
    <location>
        <begin position="1"/>
        <end position="29"/>
    </location>
</feature>
<dbReference type="Pfam" id="PF26059">
    <property type="entry name" value="DUF8020"/>
    <property type="match status" value="1"/>
</dbReference>
<reference evidence="4 5" key="1">
    <citation type="submission" date="2017-12" db="EMBL/GenBank/DDBJ databases">
        <title>Sequencing the genomes of 1000 Actinobacteria strains.</title>
        <authorList>
            <person name="Klenk H.-P."/>
        </authorList>
    </citation>
    <scope>NUCLEOTIDE SEQUENCE [LARGE SCALE GENOMIC DNA]</scope>
    <source>
        <strain evidence="4 5">DSM 44489</strain>
    </source>
</reference>